<evidence type="ECO:0000256" key="1">
    <source>
        <dbReference type="SAM" id="MobiDB-lite"/>
    </source>
</evidence>
<keyword evidence="3" id="KW-1185">Reference proteome</keyword>
<evidence type="ECO:0000313" key="3">
    <source>
        <dbReference type="Proteomes" id="UP000823388"/>
    </source>
</evidence>
<dbReference type="AlphaFoldDB" id="A0A8T0N7H2"/>
<feature type="region of interest" description="Disordered" evidence="1">
    <location>
        <begin position="26"/>
        <end position="139"/>
    </location>
</feature>
<dbReference type="Proteomes" id="UP000823388">
    <property type="component" value="Chromosome 9N"/>
</dbReference>
<accession>A0A8T0N7H2</accession>
<proteinExistence type="predicted"/>
<gene>
    <name evidence="2" type="ORF">PVAP13_9NG835780</name>
</gene>
<dbReference type="EMBL" id="CM029054">
    <property type="protein sequence ID" value="KAG2544089.1"/>
    <property type="molecule type" value="Genomic_DNA"/>
</dbReference>
<reference evidence="2" key="1">
    <citation type="submission" date="2020-05" db="EMBL/GenBank/DDBJ databases">
        <title>WGS assembly of Panicum virgatum.</title>
        <authorList>
            <person name="Lovell J.T."/>
            <person name="Jenkins J."/>
            <person name="Shu S."/>
            <person name="Juenger T.E."/>
            <person name="Schmutz J."/>
        </authorList>
    </citation>
    <scope>NUCLEOTIDE SEQUENCE</scope>
    <source>
        <strain evidence="2">AP13</strain>
    </source>
</reference>
<feature type="compositionally biased region" description="Low complexity" evidence="1">
    <location>
        <begin position="95"/>
        <end position="111"/>
    </location>
</feature>
<evidence type="ECO:0000313" key="2">
    <source>
        <dbReference type="EMBL" id="KAG2544089.1"/>
    </source>
</evidence>
<organism evidence="2 3">
    <name type="scientific">Panicum virgatum</name>
    <name type="common">Blackwell switchgrass</name>
    <dbReference type="NCBI Taxonomy" id="38727"/>
    <lineage>
        <taxon>Eukaryota</taxon>
        <taxon>Viridiplantae</taxon>
        <taxon>Streptophyta</taxon>
        <taxon>Embryophyta</taxon>
        <taxon>Tracheophyta</taxon>
        <taxon>Spermatophyta</taxon>
        <taxon>Magnoliopsida</taxon>
        <taxon>Liliopsida</taxon>
        <taxon>Poales</taxon>
        <taxon>Poaceae</taxon>
        <taxon>PACMAD clade</taxon>
        <taxon>Panicoideae</taxon>
        <taxon>Panicodae</taxon>
        <taxon>Paniceae</taxon>
        <taxon>Panicinae</taxon>
        <taxon>Panicum</taxon>
        <taxon>Panicum sect. Hiantes</taxon>
    </lineage>
</organism>
<comment type="caution">
    <text evidence="2">The sequence shown here is derived from an EMBL/GenBank/DDBJ whole genome shotgun (WGS) entry which is preliminary data.</text>
</comment>
<name>A0A8T0N7H2_PANVG</name>
<sequence length="139" mass="15046">MPATTPRVGDPRPPLERVLVLSPRPRCPCAFPLLLPRARDEQRRAERRRRRADHPSLSRPVSTPQSRFASPRNSAASPRARPSLSPAESARRRAMAATATSRAPSRRSPALPLSPSPATPNSCAAPLRATARRGCPLPG</sequence>
<feature type="compositionally biased region" description="Low complexity" evidence="1">
    <location>
        <begin position="66"/>
        <end position="88"/>
    </location>
</feature>
<protein>
    <submittedName>
        <fullName evidence="2">Uncharacterized protein</fullName>
    </submittedName>
</protein>